<dbReference type="InterPro" id="IPR012543">
    <property type="entry name" value="DUF1694"/>
</dbReference>
<dbReference type="Gene3D" id="3.30.1330.30">
    <property type="match status" value="1"/>
</dbReference>
<dbReference type="EMBL" id="CP051128">
    <property type="protein sequence ID" value="QIZ06240.1"/>
    <property type="molecule type" value="Genomic_DNA"/>
</dbReference>
<gene>
    <name evidence="1" type="ORF">HFZ78_05465</name>
</gene>
<sequence length="152" mass="17607">MELIELKKTTVDEVLQQGIYGPLETKPDERRKFLGTLRERIVLALTKSQVGESTVYPQVEQHMKEKPQSHLFLNGNMNYEALSKYVKLATKYKIEHTIVTNKEHDTEIGLVLAMDHAIDKEDIYITKKVPAQLQEVKKSKGFFSKIFKNKQM</sequence>
<evidence type="ECO:0000313" key="1">
    <source>
        <dbReference type="EMBL" id="QIZ06240.1"/>
    </source>
</evidence>
<evidence type="ECO:0000313" key="2">
    <source>
        <dbReference type="Proteomes" id="UP000501868"/>
    </source>
</evidence>
<dbReference type="InterPro" id="IPR029064">
    <property type="entry name" value="Ribosomal_eL30-like_sf"/>
</dbReference>
<dbReference type="SUPFAM" id="SSF160515">
    <property type="entry name" value="YueI-like"/>
    <property type="match status" value="1"/>
</dbReference>
<name>A0A6H1NY44_PRIMG</name>
<dbReference type="Proteomes" id="UP000501868">
    <property type="component" value="Chromosome"/>
</dbReference>
<dbReference type="AlphaFoldDB" id="A0A6H1NY44"/>
<dbReference type="PIRSF" id="PIRSF034303">
    <property type="entry name" value="DUF1694"/>
    <property type="match status" value="1"/>
</dbReference>
<accession>A0A6H1NY44</accession>
<reference evidence="1 2" key="1">
    <citation type="submission" date="2020-04" db="EMBL/GenBank/DDBJ databases">
        <title>Genome-Wide Identification of 5-Methylcytosine Sites in Bacterial Genomes By High-Throughput Sequencing of MspJI Restriction Fragments.</title>
        <authorList>
            <person name="Wu V."/>
        </authorList>
    </citation>
    <scope>NUCLEOTIDE SEQUENCE [LARGE SCALE GENOMIC DNA]</scope>
    <source>
        <strain evidence="1 2">S2</strain>
    </source>
</reference>
<dbReference type="Pfam" id="PF07997">
    <property type="entry name" value="DUF1694"/>
    <property type="match status" value="1"/>
</dbReference>
<protein>
    <submittedName>
        <fullName evidence="1">YueI family protein</fullName>
    </submittedName>
</protein>
<proteinExistence type="predicted"/>
<reference evidence="1 2" key="2">
    <citation type="submission" date="2020-04" db="EMBL/GenBank/DDBJ databases">
        <authorList>
            <person name="Fomenkov A."/>
            <person name="Anton B.P."/>
            <person name="Roberts R.J."/>
        </authorList>
    </citation>
    <scope>NUCLEOTIDE SEQUENCE [LARGE SCALE GENOMIC DNA]</scope>
    <source>
        <strain evidence="1 2">S2</strain>
    </source>
</reference>
<organism evidence="1 2">
    <name type="scientific">Priestia megaterium</name>
    <name type="common">Bacillus megaterium</name>
    <dbReference type="NCBI Taxonomy" id="1404"/>
    <lineage>
        <taxon>Bacteria</taxon>
        <taxon>Bacillati</taxon>
        <taxon>Bacillota</taxon>
        <taxon>Bacilli</taxon>
        <taxon>Bacillales</taxon>
        <taxon>Bacillaceae</taxon>
        <taxon>Priestia</taxon>
    </lineage>
</organism>